<dbReference type="EMBL" id="BAABHS010000059">
    <property type="protein sequence ID" value="GAA4996044.1"/>
    <property type="molecule type" value="Genomic_DNA"/>
</dbReference>
<evidence type="ECO:0000313" key="1">
    <source>
        <dbReference type="EMBL" id="GAA4996044.1"/>
    </source>
</evidence>
<dbReference type="Pfam" id="PF19372">
    <property type="entry name" value="DUF5947"/>
    <property type="match status" value="1"/>
</dbReference>
<protein>
    <submittedName>
        <fullName evidence="1">DUF5947 family protein</fullName>
    </submittedName>
</protein>
<sequence length="214" mass="23037">MSGSSPGSGAALLRRLRTPAAPPHDACALCGVQLPSEHRHLADVERRALACCCGACAMLFDRPGAAGGRFRSLPNRVLVDPDHRLDTAVWAALGIPVGTAFVLRDAAQDRAVLFYPSPAGATESQADDDAWRNLRQATRLAGLLEPSVEALLLRRDGDRVDCYLVPVDACYELVGRMRLHWHGFDGGSVARSELDAFFGRLADRAHQLAARESA</sequence>
<comment type="caution">
    <text evidence="1">The sequence shown here is derived from an EMBL/GenBank/DDBJ whole genome shotgun (WGS) entry which is preliminary data.</text>
</comment>
<evidence type="ECO:0000313" key="2">
    <source>
        <dbReference type="Proteomes" id="UP001500466"/>
    </source>
</evidence>
<accession>A0ABP9IED9</accession>
<dbReference type="RefSeq" id="WP_345680942.1">
    <property type="nucleotide sequence ID" value="NZ_BAABHS010000059.1"/>
</dbReference>
<gene>
    <name evidence="1" type="ORF">GCM10023205_81480</name>
</gene>
<keyword evidence="2" id="KW-1185">Reference proteome</keyword>
<organism evidence="1 2">
    <name type="scientific">Yinghuangia aomiensis</name>
    <dbReference type="NCBI Taxonomy" id="676205"/>
    <lineage>
        <taxon>Bacteria</taxon>
        <taxon>Bacillati</taxon>
        <taxon>Actinomycetota</taxon>
        <taxon>Actinomycetes</taxon>
        <taxon>Kitasatosporales</taxon>
        <taxon>Streptomycetaceae</taxon>
        <taxon>Yinghuangia</taxon>
    </lineage>
</organism>
<name>A0ABP9IED9_9ACTN</name>
<reference evidence="2" key="1">
    <citation type="journal article" date="2019" name="Int. J. Syst. Evol. Microbiol.">
        <title>The Global Catalogue of Microorganisms (GCM) 10K type strain sequencing project: providing services to taxonomists for standard genome sequencing and annotation.</title>
        <authorList>
            <consortium name="The Broad Institute Genomics Platform"/>
            <consortium name="The Broad Institute Genome Sequencing Center for Infectious Disease"/>
            <person name="Wu L."/>
            <person name="Ma J."/>
        </authorList>
    </citation>
    <scope>NUCLEOTIDE SEQUENCE [LARGE SCALE GENOMIC DNA]</scope>
    <source>
        <strain evidence="2">JCM 17986</strain>
    </source>
</reference>
<dbReference type="InterPro" id="IPR045991">
    <property type="entry name" value="DUF5947"/>
</dbReference>
<dbReference type="Proteomes" id="UP001500466">
    <property type="component" value="Unassembled WGS sequence"/>
</dbReference>
<proteinExistence type="predicted"/>